<dbReference type="InterPro" id="IPR050955">
    <property type="entry name" value="Plant_Biomass_Hydrol_Est"/>
</dbReference>
<keyword evidence="3" id="KW-1133">Transmembrane helix</keyword>
<evidence type="ECO:0000313" key="6">
    <source>
        <dbReference type="Proteomes" id="UP000478417"/>
    </source>
</evidence>
<dbReference type="AlphaFoldDB" id="A0A6B2LX76"/>
<keyword evidence="3" id="KW-0472">Membrane</keyword>
<dbReference type="RefSeq" id="WP_163961769.1">
    <property type="nucleotide sequence ID" value="NZ_JAAGNX010000001.1"/>
</dbReference>
<reference evidence="5 6" key="1">
    <citation type="submission" date="2020-02" db="EMBL/GenBank/DDBJ databases">
        <title>Albibacoteraceae fam. nov., the first described family within the subdivision 4 Verrucomicrobia.</title>
        <authorList>
            <person name="Xi F."/>
        </authorList>
    </citation>
    <scope>NUCLEOTIDE SEQUENCE [LARGE SCALE GENOMIC DNA]</scope>
    <source>
        <strain evidence="5 6">CK1056</strain>
    </source>
</reference>
<dbReference type="SUPFAM" id="SSF53474">
    <property type="entry name" value="alpha/beta-Hydrolases"/>
    <property type="match status" value="1"/>
</dbReference>
<evidence type="ECO:0000256" key="2">
    <source>
        <dbReference type="ARBA" id="ARBA00022801"/>
    </source>
</evidence>
<dbReference type="InterPro" id="IPR036179">
    <property type="entry name" value="Ig-like_dom_sf"/>
</dbReference>
<dbReference type="InterPro" id="IPR029058">
    <property type="entry name" value="AB_hydrolase_fold"/>
</dbReference>
<organism evidence="5 6">
    <name type="scientific">Oceanipulchritudo coccoides</name>
    <dbReference type="NCBI Taxonomy" id="2706888"/>
    <lineage>
        <taxon>Bacteria</taxon>
        <taxon>Pseudomonadati</taxon>
        <taxon>Verrucomicrobiota</taxon>
        <taxon>Opitutia</taxon>
        <taxon>Puniceicoccales</taxon>
        <taxon>Oceanipulchritudinaceae</taxon>
        <taxon>Oceanipulchritudo</taxon>
    </lineage>
</organism>
<feature type="domain" description="Immunoglobulin" evidence="4">
    <location>
        <begin position="59"/>
        <end position="135"/>
    </location>
</feature>
<dbReference type="Gene3D" id="2.60.40.10">
    <property type="entry name" value="Immunoglobulins"/>
    <property type="match status" value="1"/>
</dbReference>
<feature type="transmembrane region" description="Helical" evidence="3">
    <location>
        <begin position="35"/>
        <end position="57"/>
    </location>
</feature>
<proteinExistence type="predicted"/>
<sequence length="477" mass="51389">MNTLNAIETIDTKRPGFAAAQYSLPYSLMLLINRLIFAIGVFFIALTESFALPVIAFHPQDTSVELGGTATLFIRYPRTTTPSIQWQFNGIEIPGATSRDLIISEAGFSDVGTYRAVLTDGDGSITSEGAILNILGPIDPPFDPGLRLEFLDGTVTGSWTGEGILEAATTVSGPWETVGAADPGVVLPWPDTSVFYRLQNPHPRPTRVFIPTSYDPEVSMPLLIGLHGYTGSPTGITNYFGINALAESRGFLYCAPPGIQEASEDQDTFWNATTACCNFYDSQVDDVAYLTSLISEICEQYNVDPKRIHIIGQSNGGFMAYRMASERASMIASIASLAGVTEWDPSLHVPTEPVHILQIHGTEDELITYGGGLVKDPTGAIPVAQLQHPGAVGTIEIWAAYNGCEGQETETNASLDLDLTIPGLDTKVTRYATNPPGGTVELWTIEGGRHSPTFASGGSWSQFPEKTVDWLLAHPKP</sequence>
<accession>A0A6B2LX76</accession>
<gene>
    <name evidence="5" type="ORF">G0Q06_01515</name>
</gene>
<dbReference type="Pfam" id="PF00756">
    <property type="entry name" value="Esterase"/>
    <property type="match status" value="1"/>
</dbReference>
<evidence type="ECO:0000256" key="1">
    <source>
        <dbReference type="ARBA" id="ARBA00022729"/>
    </source>
</evidence>
<dbReference type="PANTHER" id="PTHR43037:SF5">
    <property type="entry name" value="FERULOYL ESTERASE"/>
    <property type="match status" value="1"/>
</dbReference>
<dbReference type="Proteomes" id="UP000478417">
    <property type="component" value="Unassembled WGS sequence"/>
</dbReference>
<dbReference type="InterPro" id="IPR013783">
    <property type="entry name" value="Ig-like_fold"/>
</dbReference>
<dbReference type="SUPFAM" id="SSF48726">
    <property type="entry name" value="Immunoglobulin"/>
    <property type="match status" value="1"/>
</dbReference>
<dbReference type="InterPro" id="IPR000801">
    <property type="entry name" value="Esterase-like"/>
</dbReference>
<dbReference type="SMART" id="SM00409">
    <property type="entry name" value="IG"/>
    <property type="match status" value="1"/>
</dbReference>
<dbReference type="EMBL" id="JAAGNX010000001">
    <property type="protein sequence ID" value="NDV61121.1"/>
    <property type="molecule type" value="Genomic_DNA"/>
</dbReference>
<keyword evidence="2" id="KW-0378">Hydrolase</keyword>
<keyword evidence="3" id="KW-0812">Transmembrane</keyword>
<dbReference type="InterPro" id="IPR003599">
    <property type="entry name" value="Ig_sub"/>
</dbReference>
<keyword evidence="1" id="KW-0732">Signal</keyword>
<keyword evidence="6" id="KW-1185">Reference proteome</keyword>
<name>A0A6B2LX76_9BACT</name>
<evidence type="ECO:0000313" key="5">
    <source>
        <dbReference type="EMBL" id="NDV61121.1"/>
    </source>
</evidence>
<dbReference type="GO" id="GO:0016787">
    <property type="term" value="F:hydrolase activity"/>
    <property type="evidence" value="ECO:0007669"/>
    <property type="project" value="UniProtKB-KW"/>
</dbReference>
<dbReference type="PANTHER" id="PTHR43037">
    <property type="entry name" value="UNNAMED PRODUCT-RELATED"/>
    <property type="match status" value="1"/>
</dbReference>
<comment type="caution">
    <text evidence="5">The sequence shown here is derived from an EMBL/GenBank/DDBJ whole genome shotgun (WGS) entry which is preliminary data.</text>
</comment>
<evidence type="ECO:0000256" key="3">
    <source>
        <dbReference type="SAM" id="Phobius"/>
    </source>
</evidence>
<dbReference type="Gene3D" id="3.40.50.1820">
    <property type="entry name" value="alpha/beta hydrolase"/>
    <property type="match status" value="1"/>
</dbReference>
<protein>
    <recommendedName>
        <fullName evidence="4">Immunoglobulin domain-containing protein</fullName>
    </recommendedName>
</protein>
<evidence type="ECO:0000259" key="4">
    <source>
        <dbReference type="SMART" id="SM00409"/>
    </source>
</evidence>